<evidence type="ECO:0000313" key="1">
    <source>
        <dbReference type="EMBL" id="QEE26553.1"/>
    </source>
</evidence>
<dbReference type="AlphaFoldDB" id="A0A5B9E2M2"/>
<dbReference type="RefSeq" id="WP_147645691.1">
    <property type="nucleotide sequence ID" value="NZ_CP042806.1"/>
</dbReference>
<name>A0A5B9E2M2_9BACT</name>
<sequence>MSWIRADVKEMQVKVFHGTNSITYANGVLPTFIMRPGRFKPEGNANKQNPIQIVDTRNAPDVSLQTSAIKRTGHY</sequence>
<evidence type="ECO:0000313" key="2">
    <source>
        <dbReference type="Proteomes" id="UP000321820"/>
    </source>
</evidence>
<dbReference type="EMBL" id="CP042806">
    <property type="protein sequence ID" value="QEE26553.1"/>
    <property type="molecule type" value="Genomic_DNA"/>
</dbReference>
<proteinExistence type="predicted"/>
<dbReference type="Proteomes" id="UP000321820">
    <property type="component" value="Chromosome"/>
</dbReference>
<reference evidence="1 2" key="1">
    <citation type="submission" date="2019-08" db="EMBL/GenBank/DDBJ databases">
        <title>Complete genome sequence of Terriglobus albidus strain ORNL.</title>
        <authorList>
            <person name="Podar M."/>
        </authorList>
    </citation>
    <scope>NUCLEOTIDE SEQUENCE [LARGE SCALE GENOMIC DNA]</scope>
    <source>
        <strain evidence="1 2">ORNL</strain>
    </source>
</reference>
<dbReference type="KEGG" id="talb:FTW19_00130"/>
<gene>
    <name evidence="1" type="ORF">FTW19_00130</name>
</gene>
<accession>A0A5B9E2M2</accession>
<keyword evidence="2" id="KW-1185">Reference proteome</keyword>
<organism evidence="1 2">
    <name type="scientific">Terriglobus albidus</name>
    <dbReference type="NCBI Taxonomy" id="1592106"/>
    <lineage>
        <taxon>Bacteria</taxon>
        <taxon>Pseudomonadati</taxon>
        <taxon>Acidobacteriota</taxon>
        <taxon>Terriglobia</taxon>
        <taxon>Terriglobales</taxon>
        <taxon>Acidobacteriaceae</taxon>
        <taxon>Terriglobus</taxon>
    </lineage>
</organism>
<protein>
    <submittedName>
        <fullName evidence="1">Uncharacterized protein</fullName>
    </submittedName>
</protein>